<dbReference type="InterPro" id="IPR050752">
    <property type="entry name" value="C2H2-ZF_domain"/>
</dbReference>
<dbReference type="FunFam" id="3.30.160.60:FF:000358">
    <property type="entry name" value="zinc finger protein 24"/>
    <property type="match status" value="2"/>
</dbReference>
<evidence type="ECO:0000259" key="14">
    <source>
        <dbReference type="PROSITE" id="PS50805"/>
    </source>
</evidence>
<dbReference type="Gene3D" id="3.30.160.60">
    <property type="entry name" value="Classic Zinc Finger"/>
    <property type="match status" value="10"/>
</dbReference>
<evidence type="ECO:0000313" key="16">
    <source>
        <dbReference type="Proteomes" id="UP001295444"/>
    </source>
</evidence>
<dbReference type="PROSITE" id="PS50805">
    <property type="entry name" value="KRAB"/>
    <property type="match status" value="1"/>
</dbReference>
<dbReference type="SUPFAM" id="SSF57667">
    <property type="entry name" value="beta-beta-alpha zinc fingers"/>
    <property type="match status" value="6"/>
</dbReference>
<dbReference type="InterPro" id="IPR013087">
    <property type="entry name" value="Znf_C2H2_type"/>
</dbReference>
<feature type="domain" description="C2H2-type" evidence="13">
    <location>
        <begin position="305"/>
        <end position="334"/>
    </location>
</feature>
<dbReference type="SMART" id="SM00355">
    <property type="entry name" value="ZnF_C2H2"/>
    <property type="match status" value="10"/>
</dbReference>
<dbReference type="FunFam" id="3.30.160.60:FF:002343">
    <property type="entry name" value="Zinc finger protein 33A"/>
    <property type="match status" value="1"/>
</dbReference>
<dbReference type="SUPFAM" id="SSF109640">
    <property type="entry name" value="KRAB domain (Kruppel-associated box)"/>
    <property type="match status" value="2"/>
</dbReference>
<dbReference type="PANTHER" id="PTHR24384">
    <property type="entry name" value="FINGER PUTATIVE TRANSCRIPTION FACTOR FAMILY-RELATED"/>
    <property type="match status" value="1"/>
</dbReference>
<keyword evidence="16" id="KW-1185">Reference proteome</keyword>
<dbReference type="FunFam" id="3.30.160.60:FF:000478">
    <property type="entry name" value="Zinc finger protein 133"/>
    <property type="match status" value="1"/>
</dbReference>
<feature type="domain" description="C2H2-type" evidence="13">
    <location>
        <begin position="186"/>
        <end position="213"/>
    </location>
</feature>
<dbReference type="GO" id="GO:0005634">
    <property type="term" value="C:nucleus"/>
    <property type="evidence" value="ECO:0007669"/>
    <property type="project" value="UniProtKB-SubCell"/>
</dbReference>
<evidence type="ECO:0000256" key="6">
    <source>
        <dbReference type="ARBA" id="ARBA00022771"/>
    </source>
</evidence>
<gene>
    <name evidence="15" type="ORF">PECUL_23A026658</name>
</gene>
<dbReference type="InterPro" id="IPR036051">
    <property type="entry name" value="KRAB_dom_sf"/>
</dbReference>
<feature type="domain" description="C2H2-type" evidence="13">
    <location>
        <begin position="751"/>
        <end position="778"/>
    </location>
</feature>
<comment type="function">
    <text evidence="1">May be involved in transcriptional regulation.</text>
</comment>
<dbReference type="PROSITE" id="PS00028">
    <property type="entry name" value="ZINC_FINGER_C2H2_1"/>
    <property type="match status" value="9"/>
</dbReference>
<feature type="domain" description="C2H2-type" evidence="13">
    <location>
        <begin position="277"/>
        <end position="304"/>
    </location>
</feature>
<dbReference type="GO" id="GO:0000981">
    <property type="term" value="F:DNA-binding transcription factor activity, RNA polymerase II-specific"/>
    <property type="evidence" value="ECO:0007669"/>
    <property type="project" value="TreeGrafter"/>
</dbReference>
<dbReference type="GO" id="GO:0000978">
    <property type="term" value="F:RNA polymerase II cis-regulatory region sequence-specific DNA binding"/>
    <property type="evidence" value="ECO:0007669"/>
    <property type="project" value="TreeGrafter"/>
</dbReference>
<feature type="domain" description="C2H2-type" evidence="13">
    <location>
        <begin position="214"/>
        <end position="241"/>
    </location>
</feature>
<dbReference type="InterPro" id="IPR036236">
    <property type="entry name" value="Znf_C2H2_sf"/>
</dbReference>
<evidence type="ECO:0000256" key="4">
    <source>
        <dbReference type="ARBA" id="ARBA00022723"/>
    </source>
</evidence>
<keyword evidence="5" id="KW-0677">Repeat</keyword>
<evidence type="ECO:0000256" key="10">
    <source>
        <dbReference type="ARBA" id="ARBA00023163"/>
    </source>
</evidence>
<dbReference type="FunFam" id="3.30.160.60:FF:001155">
    <property type="entry name" value="Zinc finger 30C"/>
    <property type="match status" value="1"/>
</dbReference>
<evidence type="ECO:0000259" key="13">
    <source>
        <dbReference type="PROSITE" id="PS50157"/>
    </source>
</evidence>
<protein>
    <submittedName>
        <fullName evidence="15">Oocyte zinc finger -like</fullName>
    </submittedName>
</protein>
<comment type="similarity">
    <text evidence="3">Belongs to the krueppel C2H2-type zinc-finger protein family.</text>
</comment>
<feature type="domain" description="C2H2-type" evidence="13">
    <location>
        <begin position="723"/>
        <end position="750"/>
    </location>
</feature>
<evidence type="ECO:0000256" key="8">
    <source>
        <dbReference type="ARBA" id="ARBA00023015"/>
    </source>
</evidence>
<feature type="domain" description="KRAB" evidence="14">
    <location>
        <begin position="420"/>
        <end position="503"/>
    </location>
</feature>
<organism evidence="15 16">
    <name type="scientific">Pelobates cultripes</name>
    <name type="common">Western spadefoot toad</name>
    <dbReference type="NCBI Taxonomy" id="61616"/>
    <lineage>
        <taxon>Eukaryota</taxon>
        <taxon>Metazoa</taxon>
        <taxon>Chordata</taxon>
        <taxon>Craniata</taxon>
        <taxon>Vertebrata</taxon>
        <taxon>Euteleostomi</taxon>
        <taxon>Amphibia</taxon>
        <taxon>Batrachia</taxon>
        <taxon>Anura</taxon>
        <taxon>Pelobatoidea</taxon>
        <taxon>Pelobatidae</taxon>
        <taxon>Pelobates</taxon>
    </lineage>
</organism>
<evidence type="ECO:0000256" key="3">
    <source>
        <dbReference type="ARBA" id="ARBA00006991"/>
    </source>
</evidence>
<keyword evidence="6 12" id="KW-0863">Zinc-finger</keyword>
<dbReference type="FunFam" id="3.30.160.60:FF:000755">
    <property type="entry name" value="zinc finger protein 174"/>
    <property type="match status" value="1"/>
</dbReference>
<dbReference type="FunFam" id="3.30.160.60:FF:000936">
    <property type="entry name" value="Zinc finger protein 577"/>
    <property type="match status" value="1"/>
</dbReference>
<evidence type="ECO:0000256" key="5">
    <source>
        <dbReference type="ARBA" id="ARBA00022737"/>
    </source>
</evidence>
<proteinExistence type="inferred from homology"/>
<dbReference type="GO" id="GO:0008270">
    <property type="term" value="F:zinc ion binding"/>
    <property type="evidence" value="ECO:0007669"/>
    <property type="project" value="UniProtKB-KW"/>
</dbReference>
<dbReference type="PROSITE" id="PS50157">
    <property type="entry name" value="ZINC_FINGER_C2H2_2"/>
    <property type="match status" value="10"/>
</dbReference>
<name>A0AAD1T7X5_PELCU</name>
<evidence type="ECO:0000313" key="15">
    <source>
        <dbReference type="EMBL" id="CAH2321167.1"/>
    </source>
</evidence>
<reference evidence="15" key="1">
    <citation type="submission" date="2022-03" db="EMBL/GenBank/DDBJ databases">
        <authorList>
            <person name="Alioto T."/>
            <person name="Alioto T."/>
            <person name="Gomez Garrido J."/>
        </authorList>
    </citation>
    <scope>NUCLEOTIDE SEQUENCE</scope>
</reference>
<keyword evidence="9" id="KW-0238">DNA-binding</keyword>
<keyword evidence="11" id="KW-0539">Nucleus</keyword>
<dbReference type="SMART" id="SM00349">
    <property type="entry name" value="KRAB"/>
    <property type="match status" value="2"/>
</dbReference>
<keyword evidence="10" id="KW-0804">Transcription</keyword>
<dbReference type="FunFam" id="3.30.160.60:FF:001498">
    <property type="entry name" value="Zinc finger protein 404"/>
    <property type="match status" value="1"/>
</dbReference>
<keyword evidence="8" id="KW-0805">Transcription regulation</keyword>
<feature type="domain" description="C2H2-type" evidence="13">
    <location>
        <begin position="779"/>
        <end position="806"/>
    </location>
</feature>
<comment type="subcellular location">
    <subcellularLocation>
        <location evidence="2">Nucleus</location>
    </subcellularLocation>
</comment>
<evidence type="ECO:0000256" key="11">
    <source>
        <dbReference type="ARBA" id="ARBA00023242"/>
    </source>
</evidence>
<evidence type="ECO:0000256" key="7">
    <source>
        <dbReference type="ARBA" id="ARBA00022833"/>
    </source>
</evidence>
<dbReference type="PANTHER" id="PTHR24384:SF218">
    <property type="entry name" value="ZINC FINGER PROTEIN 502"/>
    <property type="match status" value="1"/>
</dbReference>
<dbReference type="Pfam" id="PF00096">
    <property type="entry name" value="zf-C2H2"/>
    <property type="match status" value="9"/>
</dbReference>
<feature type="domain" description="C2H2-type" evidence="13">
    <location>
        <begin position="695"/>
        <end position="722"/>
    </location>
</feature>
<sequence>MNKVGTQKTEKILDLTLEMIYLLIGEDYIVVKKPGECSPHVSDGSSKIQSPITLPPHHSLIYERNNEKMILELTNQIIRLLTGEVPIRCEDVTVHLSMEEWEYLEGHKDLYKDVMKNHQPLSSSGMCGLHGLLGAQGPGSKDLRNRVKRQSGCLIDFHKPGGRGSLRPLEWNKCPANRIHTGEKMHSCPECGKCFNRKPELVKHQRIHTGEKPYVCSECGKCFRDGSHLWRHKRIHTGQNPYQCSECSKSFNQKSHLSRHQLIHTDEKPFSCSELLFHCSECGKGFTQKSALTSHLRIHTGEKPYCCSECGKCFAQMSSLYVHLKRQERISQKSQDLLRRPHARVKDRTRYVGENYLIVKISHESVKYSSNLHVSEESCRTQSPSTVLPPHSLIQEGNNDQNILELTNQIIHLLTGEVPIRCEDIAVYFSTEEWEYLEGHKDLYKDVMMENDQTLSSLDCVSEDEENSTLSPGTKCTKKSQTVGNINEKSASLKEENVTNTDISTHTEDAMTEHISVHIKEELFIHDNRNLTVNGIYIPIDDGPTEYISTTIKEELSLHDNGNITVNGLYIPTDDGPTEYISTTIKEELSLHDNGNLTVNGNYIPTDDGPTEYISTTIKEEFSPYSEENIEDLYEQGEHIGCVIEKSSLLEDENVLSTGLNTLTDHSSQPGYTFNQRRDLSAIHGEDCLKNTKLYSCSECNKCFTRSANLAVHWRTHTGERPYSCSRCGKGFRHRPHLIIHERIHTGEKPFSCSECGKCFIDRSRLFRHRMIHTGEKPYSCSLCGKGFIHKPHLAIHERIHTGDKPYSCAECGKCYSDKSNLFRHQKTHAKQCNGQLS</sequence>
<keyword evidence="4" id="KW-0479">Metal-binding</keyword>
<feature type="domain" description="C2H2-type" evidence="13">
    <location>
        <begin position="807"/>
        <end position="834"/>
    </location>
</feature>
<accession>A0AAD1T7X5</accession>
<evidence type="ECO:0000256" key="1">
    <source>
        <dbReference type="ARBA" id="ARBA00003767"/>
    </source>
</evidence>
<dbReference type="FunFam" id="3.30.160.60:FF:000295">
    <property type="entry name" value="zinc finger protein 19"/>
    <property type="match status" value="1"/>
</dbReference>
<evidence type="ECO:0000256" key="12">
    <source>
        <dbReference type="PROSITE-ProRule" id="PRU00042"/>
    </source>
</evidence>
<dbReference type="InterPro" id="IPR001909">
    <property type="entry name" value="KRAB"/>
</dbReference>
<feature type="domain" description="C2H2-type" evidence="13">
    <location>
        <begin position="242"/>
        <end position="269"/>
    </location>
</feature>
<dbReference type="EMBL" id="OW240922">
    <property type="protein sequence ID" value="CAH2321167.1"/>
    <property type="molecule type" value="Genomic_DNA"/>
</dbReference>
<dbReference type="FunFam" id="3.30.160.60:FF:000337">
    <property type="entry name" value="Zinc finger and BTB domain containing 41"/>
    <property type="match status" value="1"/>
</dbReference>
<dbReference type="AlphaFoldDB" id="A0AAD1T7X5"/>
<dbReference type="Gene3D" id="6.10.140.140">
    <property type="match status" value="2"/>
</dbReference>
<evidence type="ECO:0000256" key="2">
    <source>
        <dbReference type="ARBA" id="ARBA00004123"/>
    </source>
</evidence>
<keyword evidence="7" id="KW-0862">Zinc</keyword>
<evidence type="ECO:0000256" key="9">
    <source>
        <dbReference type="ARBA" id="ARBA00023125"/>
    </source>
</evidence>
<dbReference type="CDD" id="cd07765">
    <property type="entry name" value="KRAB_A-box"/>
    <property type="match status" value="2"/>
</dbReference>
<dbReference type="Proteomes" id="UP001295444">
    <property type="component" value="Chromosome 11"/>
</dbReference>
<dbReference type="Pfam" id="PF01352">
    <property type="entry name" value="KRAB"/>
    <property type="match status" value="2"/>
</dbReference>